<comment type="pathway">
    <text evidence="1 11">Lipid metabolism; fatty acid biosynthesis.</text>
</comment>
<feature type="domain" description="Ketosynthase family 3 (KS3)" evidence="14">
    <location>
        <begin position="3"/>
        <end position="409"/>
    </location>
</feature>
<evidence type="ECO:0000256" key="4">
    <source>
        <dbReference type="ARBA" id="ARBA00014657"/>
    </source>
</evidence>
<dbReference type="FunFam" id="3.40.47.10:FF:000009">
    <property type="entry name" value="3-oxoacyl-[acyl-carrier-protein] synthase 2"/>
    <property type="match status" value="1"/>
</dbReference>
<dbReference type="GO" id="GO:0005829">
    <property type="term" value="C:cytosol"/>
    <property type="evidence" value="ECO:0007669"/>
    <property type="project" value="TreeGrafter"/>
</dbReference>
<dbReference type="InterPro" id="IPR014030">
    <property type="entry name" value="Ketoacyl_synth_N"/>
</dbReference>
<dbReference type="Gene3D" id="3.40.47.10">
    <property type="match status" value="1"/>
</dbReference>
<keyword evidence="9 11" id="KW-0275">Fatty acid biosynthesis</keyword>
<keyword evidence="8" id="KW-0443">Lipid metabolism</keyword>
<name>A0A2I7N975_9NEIS</name>
<dbReference type="EC" id="2.3.1.179" evidence="3 11"/>
<dbReference type="InterPro" id="IPR014031">
    <property type="entry name" value="Ketoacyl_synth_C"/>
</dbReference>
<dbReference type="InterPro" id="IPR017568">
    <property type="entry name" value="3-oxoacyl-ACP_synth-2"/>
</dbReference>
<evidence type="ECO:0000256" key="12">
    <source>
        <dbReference type="PIRSR" id="PIRSR000447-1"/>
    </source>
</evidence>
<feature type="active site" description="For beta-ketoacyl synthase activity" evidence="12">
    <location>
        <position position="164"/>
    </location>
</feature>
<keyword evidence="7" id="KW-0276">Fatty acid metabolism</keyword>
<dbReference type="RefSeq" id="WP_102952292.1">
    <property type="nucleotide sequence ID" value="NZ_CP024847.1"/>
</dbReference>
<sequence length="410" mass="43467">MSKRRVVITGIGIVSPVGNDLATSWKNIVAGVSGIDLITHFDATNLATKIAGEVKGFSTDGFVDAREARRMDRFIQLGMVAGVQAVRDSGIEDCNIDKERVGLIIGSGIGGLPSIEENSITLKEKGPRRISPFFIPGALGNMIAGQLSILYGYKGVNYGVVSACASSNHCMGDAARYIEYGDCDIMLAGGAEASICAVGMAGFNVLKALSTRNDDPKTASRPWDKDRDGFVMGEGSAVFVLEEYEHAKKRGAKIYAEIVGYGATSDANHITAPTVDGPARSMRMALKNAGINPEQIGYINAHGTSTPLGDLNETNAVKEVFGEHAYKLSVSSTKSMTGHLLGAASAIEAVFTVKAIQDGIIPPTINIFEQDPECDLDYTANVAKERSLEYGMSNSFGFGGTNSTVIFKKV</sequence>
<protein>
    <recommendedName>
        <fullName evidence="4 11">3-oxoacyl-[acyl-carrier-protein] synthase 2</fullName>
        <ecNumber evidence="3 11">2.3.1.179</ecNumber>
    </recommendedName>
</protein>
<keyword evidence="10 11" id="KW-0012">Acyltransferase</keyword>
<dbReference type="Proteomes" id="UP000236655">
    <property type="component" value="Chromosome"/>
</dbReference>
<dbReference type="PANTHER" id="PTHR11712:SF336">
    <property type="entry name" value="3-OXOACYL-[ACYL-CARRIER-PROTEIN] SYNTHASE, MITOCHONDRIAL"/>
    <property type="match status" value="1"/>
</dbReference>
<dbReference type="AlphaFoldDB" id="A0A2I7N975"/>
<dbReference type="InterPro" id="IPR000794">
    <property type="entry name" value="Beta-ketoacyl_synthase"/>
</dbReference>
<dbReference type="CDD" id="cd00834">
    <property type="entry name" value="KAS_I_II"/>
    <property type="match status" value="1"/>
</dbReference>
<dbReference type="PANTHER" id="PTHR11712">
    <property type="entry name" value="POLYKETIDE SYNTHASE-RELATED"/>
    <property type="match status" value="1"/>
</dbReference>
<dbReference type="InterPro" id="IPR016039">
    <property type="entry name" value="Thiolase-like"/>
</dbReference>
<dbReference type="SUPFAM" id="SSF53901">
    <property type="entry name" value="Thiolase-like"/>
    <property type="match status" value="2"/>
</dbReference>
<comment type="similarity">
    <text evidence="2 11 13">Belongs to the thiolase-like superfamily. Beta-ketoacyl-ACP synthases family.</text>
</comment>
<organism evidence="15 16">
    <name type="scientific">Aquella oligotrophica</name>
    <dbReference type="NCBI Taxonomy" id="2067065"/>
    <lineage>
        <taxon>Bacteria</taxon>
        <taxon>Pseudomonadati</taxon>
        <taxon>Pseudomonadota</taxon>
        <taxon>Betaproteobacteria</taxon>
        <taxon>Neisseriales</taxon>
        <taxon>Neisseriaceae</taxon>
        <taxon>Aquella</taxon>
    </lineage>
</organism>
<evidence type="ECO:0000256" key="2">
    <source>
        <dbReference type="ARBA" id="ARBA00008467"/>
    </source>
</evidence>
<reference evidence="16" key="1">
    <citation type="submission" date="2017-11" db="EMBL/GenBank/DDBJ databases">
        <authorList>
            <person name="Chan K.G."/>
            <person name="Lee L.S."/>
        </authorList>
    </citation>
    <scope>NUCLEOTIDE SEQUENCE [LARGE SCALE GENOMIC DNA]</scope>
    <source>
        <strain evidence="16">DSM 100970</strain>
    </source>
</reference>
<dbReference type="KEGG" id="nba:CUN60_12125"/>
<dbReference type="NCBIfam" id="TIGR03150">
    <property type="entry name" value="fabF"/>
    <property type="match status" value="1"/>
</dbReference>
<dbReference type="UniPathway" id="UPA00094"/>
<evidence type="ECO:0000256" key="13">
    <source>
        <dbReference type="RuleBase" id="RU003694"/>
    </source>
</evidence>
<keyword evidence="5 11" id="KW-0444">Lipid biosynthesis</keyword>
<comment type="catalytic activity">
    <reaction evidence="11">
        <text>(9Z)-hexadecenoyl-[ACP] + malonyl-[ACP] + H(+) = 3-oxo-(11Z)-octadecenoyl-[ACP] + holo-[ACP] + CO2</text>
        <dbReference type="Rhea" id="RHEA:55040"/>
        <dbReference type="Rhea" id="RHEA-COMP:9623"/>
        <dbReference type="Rhea" id="RHEA-COMP:9685"/>
        <dbReference type="Rhea" id="RHEA-COMP:10800"/>
        <dbReference type="Rhea" id="RHEA-COMP:14074"/>
        <dbReference type="ChEBI" id="CHEBI:15378"/>
        <dbReference type="ChEBI" id="CHEBI:16526"/>
        <dbReference type="ChEBI" id="CHEBI:64479"/>
        <dbReference type="ChEBI" id="CHEBI:78449"/>
        <dbReference type="ChEBI" id="CHEBI:83989"/>
        <dbReference type="ChEBI" id="CHEBI:138538"/>
        <dbReference type="EC" id="2.3.1.179"/>
    </reaction>
</comment>
<dbReference type="InterPro" id="IPR018201">
    <property type="entry name" value="Ketoacyl_synth_AS"/>
</dbReference>
<evidence type="ECO:0000256" key="6">
    <source>
        <dbReference type="ARBA" id="ARBA00022679"/>
    </source>
</evidence>
<dbReference type="OrthoDB" id="9808669at2"/>
<dbReference type="EMBL" id="CP024847">
    <property type="protein sequence ID" value="AUR53006.1"/>
    <property type="molecule type" value="Genomic_DNA"/>
</dbReference>
<dbReference type="SMART" id="SM00825">
    <property type="entry name" value="PKS_KS"/>
    <property type="match status" value="1"/>
</dbReference>
<evidence type="ECO:0000256" key="10">
    <source>
        <dbReference type="ARBA" id="ARBA00023315"/>
    </source>
</evidence>
<dbReference type="PROSITE" id="PS00606">
    <property type="entry name" value="KS3_1"/>
    <property type="match status" value="1"/>
</dbReference>
<dbReference type="Pfam" id="PF00109">
    <property type="entry name" value="ketoacyl-synt"/>
    <property type="match status" value="1"/>
</dbReference>
<evidence type="ECO:0000313" key="16">
    <source>
        <dbReference type="Proteomes" id="UP000236655"/>
    </source>
</evidence>
<dbReference type="GO" id="GO:0006633">
    <property type="term" value="P:fatty acid biosynthetic process"/>
    <property type="evidence" value="ECO:0007669"/>
    <property type="project" value="UniProtKB-UniRule"/>
</dbReference>
<dbReference type="NCBIfam" id="NF005589">
    <property type="entry name" value="PRK07314.1"/>
    <property type="match status" value="1"/>
</dbReference>
<dbReference type="InterPro" id="IPR020841">
    <property type="entry name" value="PKS_Beta-ketoAc_synthase_dom"/>
</dbReference>
<evidence type="ECO:0000256" key="11">
    <source>
        <dbReference type="PIRNR" id="PIRNR000447"/>
    </source>
</evidence>
<evidence type="ECO:0000256" key="5">
    <source>
        <dbReference type="ARBA" id="ARBA00022516"/>
    </source>
</evidence>
<dbReference type="Pfam" id="PF02801">
    <property type="entry name" value="Ketoacyl-synt_C"/>
    <property type="match status" value="1"/>
</dbReference>
<evidence type="ECO:0000313" key="15">
    <source>
        <dbReference type="EMBL" id="AUR53006.1"/>
    </source>
</evidence>
<dbReference type="GO" id="GO:0004315">
    <property type="term" value="F:3-oxoacyl-[acyl-carrier-protein] synthase activity"/>
    <property type="evidence" value="ECO:0007669"/>
    <property type="project" value="UniProtKB-UniRule"/>
</dbReference>
<evidence type="ECO:0000256" key="3">
    <source>
        <dbReference type="ARBA" id="ARBA00012356"/>
    </source>
</evidence>
<gene>
    <name evidence="15" type="primary">fabF</name>
    <name evidence="15" type="ORF">CUN60_12125</name>
</gene>
<proteinExistence type="inferred from homology"/>
<evidence type="ECO:0000256" key="1">
    <source>
        <dbReference type="ARBA" id="ARBA00005194"/>
    </source>
</evidence>
<dbReference type="NCBIfam" id="NF004970">
    <property type="entry name" value="PRK06333.1"/>
    <property type="match status" value="1"/>
</dbReference>
<dbReference type="PIRSF" id="PIRSF000447">
    <property type="entry name" value="KAS_II"/>
    <property type="match status" value="1"/>
</dbReference>
<accession>A0A2I7N975</accession>
<comment type="catalytic activity">
    <reaction evidence="11">
        <text>a fatty acyl-[ACP] + malonyl-[ACP] + H(+) = a 3-oxoacyl-[ACP] + holo-[ACP] + CO2</text>
        <dbReference type="Rhea" id="RHEA:22836"/>
        <dbReference type="Rhea" id="RHEA-COMP:9623"/>
        <dbReference type="Rhea" id="RHEA-COMP:9685"/>
        <dbReference type="Rhea" id="RHEA-COMP:9916"/>
        <dbReference type="Rhea" id="RHEA-COMP:14125"/>
        <dbReference type="ChEBI" id="CHEBI:15378"/>
        <dbReference type="ChEBI" id="CHEBI:16526"/>
        <dbReference type="ChEBI" id="CHEBI:64479"/>
        <dbReference type="ChEBI" id="CHEBI:78449"/>
        <dbReference type="ChEBI" id="CHEBI:78776"/>
        <dbReference type="ChEBI" id="CHEBI:138651"/>
    </reaction>
</comment>
<dbReference type="PROSITE" id="PS52004">
    <property type="entry name" value="KS3_2"/>
    <property type="match status" value="1"/>
</dbReference>
<comment type="function">
    <text evidence="11">Involved in the type II fatty acid elongation cycle. Catalyzes the elongation of a wide range of acyl-ACP by the addition of two carbons from malonyl-ACP to an acyl acceptor. Can efficiently catalyze the conversion of palmitoleoyl-ACP (cis-hexadec-9-enoyl-ACP) to cis-vaccenoyl-ACP (cis-octadec-11-enoyl-ACP), an essential step in the thermal regulation of fatty acid composition.</text>
</comment>
<keyword evidence="16" id="KW-1185">Reference proteome</keyword>
<evidence type="ECO:0000259" key="14">
    <source>
        <dbReference type="PROSITE" id="PS52004"/>
    </source>
</evidence>
<evidence type="ECO:0000256" key="8">
    <source>
        <dbReference type="ARBA" id="ARBA00023098"/>
    </source>
</evidence>
<keyword evidence="6 11" id="KW-0808">Transferase</keyword>
<evidence type="ECO:0000256" key="7">
    <source>
        <dbReference type="ARBA" id="ARBA00022832"/>
    </source>
</evidence>
<evidence type="ECO:0000256" key="9">
    <source>
        <dbReference type="ARBA" id="ARBA00023160"/>
    </source>
</evidence>